<dbReference type="EMBL" id="JAMKOV010000001">
    <property type="protein sequence ID" value="KAI8045196.1"/>
    <property type="molecule type" value="Genomic_DNA"/>
</dbReference>
<dbReference type="AlphaFoldDB" id="A0A9P9YY30"/>
<name>A0A9P9YY30_9MUSC</name>
<comment type="caution">
    <text evidence="2">The sequence shown here is derived from an EMBL/GenBank/DDBJ whole genome shotgun (WGS) entry which is preliminary data.</text>
</comment>
<proteinExistence type="predicted"/>
<feature type="region of interest" description="Disordered" evidence="1">
    <location>
        <begin position="127"/>
        <end position="155"/>
    </location>
</feature>
<protein>
    <recommendedName>
        <fullName evidence="4">CG4570-PA</fullName>
    </recommendedName>
</protein>
<evidence type="ECO:0008006" key="4">
    <source>
        <dbReference type="Google" id="ProtNLM"/>
    </source>
</evidence>
<accession>A0A9P9YY30</accession>
<evidence type="ECO:0000313" key="2">
    <source>
        <dbReference type="EMBL" id="KAI8045196.1"/>
    </source>
</evidence>
<gene>
    <name evidence="2" type="ORF">M5D96_001376</name>
</gene>
<reference evidence="2" key="1">
    <citation type="journal article" date="2023" name="Genome Biol. Evol.">
        <title>Long-read-based Genome Assembly of Drosophila gunungcola Reveals Fewer Chemosensory Genes in Flower-breeding Species.</title>
        <authorList>
            <person name="Negi A."/>
            <person name="Liao B.Y."/>
            <person name="Yeh S.D."/>
        </authorList>
    </citation>
    <scope>NUCLEOTIDE SEQUENCE</scope>
    <source>
        <strain evidence="2">Sukarami</strain>
    </source>
</reference>
<dbReference type="Gene3D" id="3.30.420.10">
    <property type="entry name" value="Ribonuclease H-like superfamily/Ribonuclease H"/>
    <property type="match status" value="2"/>
</dbReference>
<keyword evidence="3" id="KW-1185">Reference proteome</keyword>
<organism evidence="2 3">
    <name type="scientific">Drosophila gunungcola</name>
    <name type="common">fruit fly</name>
    <dbReference type="NCBI Taxonomy" id="103775"/>
    <lineage>
        <taxon>Eukaryota</taxon>
        <taxon>Metazoa</taxon>
        <taxon>Ecdysozoa</taxon>
        <taxon>Arthropoda</taxon>
        <taxon>Hexapoda</taxon>
        <taxon>Insecta</taxon>
        <taxon>Pterygota</taxon>
        <taxon>Neoptera</taxon>
        <taxon>Endopterygota</taxon>
        <taxon>Diptera</taxon>
        <taxon>Brachycera</taxon>
        <taxon>Muscomorpha</taxon>
        <taxon>Ephydroidea</taxon>
        <taxon>Drosophilidae</taxon>
        <taxon>Drosophila</taxon>
        <taxon>Sophophora</taxon>
    </lineage>
</organism>
<evidence type="ECO:0000313" key="3">
    <source>
        <dbReference type="Proteomes" id="UP001059596"/>
    </source>
</evidence>
<evidence type="ECO:0000256" key="1">
    <source>
        <dbReference type="SAM" id="MobiDB-lite"/>
    </source>
</evidence>
<dbReference type="OrthoDB" id="10006939at2759"/>
<sequence>MVLAPEVRSIVKALKGSNSCEEIAQILECDVESVVSCIRECELLEGKTATLRLPQRPKAVAMPVATPVVAQEEEKRREVGRPKVLENRQLVERMLTDHPHFTSIDVQRELARHGIEVSRRTLQRRISEIRSKNNQPQTGSPSPKKSSSHGLSEEAKRKRLAWAKAHQDWTVRDWRNIFNMDDLKFVDESSPPKEIFLDTLMGPEGSVCSDLNLLEQLMAIIQPRIQNQAPNNVGEFRAVLYDVWHCDQDMVDKIEMLYESMTWRVSAVLRSGGDQTEFC</sequence>
<dbReference type="GO" id="GO:0003676">
    <property type="term" value="F:nucleic acid binding"/>
    <property type="evidence" value="ECO:0007669"/>
    <property type="project" value="InterPro"/>
</dbReference>
<dbReference type="Proteomes" id="UP001059596">
    <property type="component" value="Chromosome 3R"/>
</dbReference>
<dbReference type="InterPro" id="IPR036397">
    <property type="entry name" value="RNaseH_sf"/>
</dbReference>